<evidence type="ECO:0008006" key="3">
    <source>
        <dbReference type="Google" id="ProtNLM"/>
    </source>
</evidence>
<dbReference type="SUPFAM" id="SSF52540">
    <property type="entry name" value="P-loop containing nucleoside triphosphate hydrolases"/>
    <property type="match status" value="1"/>
</dbReference>
<dbReference type="OrthoDB" id="10010208at2759"/>
<name>A0A9Q1CRS1_HOLLE</name>
<organism evidence="1 2">
    <name type="scientific">Holothuria leucospilota</name>
    <name type="common">Black long sea cucumber</name>
    <name type="synonym">Mertensiothuria leucospilota</name>
    <dbReference type="NCBI Taxonomy" id="206669"/>
    <lineage>
        <taxon>Eukaryota</taxon>
        <taxon>Metazoa</taxon>
        <taxon>Echinodermata</taxon>
        <taxon>Eleutherozoa</taxon>
        <taxon>Echinozoa</taxon>
        <taxon>Holothuroidea</taxon>
        <taxon>Aspidochirotacea</taxon>
        <taxon>Aspidochirotida</taxon>
        <taxon>Holothuriidae</taxon>
        <taxon>Holothuria</taxon>
    </lineage>
</organism>
<comment type="caution">
    <text evidence="1">The sequence shown here is derived from an EMBL/GenBank/DDBJ whole genome shotgun (WGS) entry which is preliminary data.</text>
</comment>
<dbReference type="EMBL" id="JAIZAY010000001">
    <property type="protein sequence ID" value="KAJ8050377.1"/>
    <property type="molecule type" value="Genomic_DNA"/>
</dbReference>
<dbReference type="Gene3D" id="3.40.50.300">
    <property type="entry name" value="P-loop containing nucleotide triphosphate hydrolases"/>
    <property type="match status" value="1"/>
</dbReference>
<evidence type="ECO:0000313" key="1">
    <source>
        <dbReference type="EMBL" id="KAJ8050377.1"/>
    </source>
</evidence>
<dbReference type="PANTHER" id="PTHR32301:SF6">
    <property type="entry name" value="GOLVESIN-RELATED"/>
    <property type="match status" value="1"/>
</dbReference>
<dbReference type="AlphaFoldDB" id="A0A9Q1CRS1"/>
<sequence>MHASSGGRLANSGANQSTNLPLPVLRNYLPNAYISPNTFTTYNKSILAFLHNPKSGGTSIKRCITTLQKLKNESSPVVMATNTASIITEDLLNNVSTPSHYFMGESVIGVCDRVGGKPCAYFTMIREPYERTISHYYFCRGGGPSWPPCNNTLEEFTLSLCSVLFRQLTLIVLCNQSRQGHVLSWQCDNRPMTIDYLPFDHAQRRPALEFILQNLENIFAVVGILEEFETSLKLFEYTFGEPFYQKCRSEHSNSGNYVINGAKSHQRRSSTREIIRDKEKRKLMQNPDIRRCLYEDVQIYKKMKEIFKQQEIIYNKVVHL</sequence>
<dbReference type="Proteomes" id="UP001152320">
    <property type="component" value="Chromosome 1"/>
</dbReference>
<gene>
    <name evidence="1" type="ORF">HOLleu_03563</name>
</gene>
<dbReference type="PANTHER" id="PTHR32301">
    <property type="entry name" value="COUNTIN RECEPTOR CNR3-RELATED"/>
    <property type="match status" value="1"/>
</dbReference>
<keyword evidence="2" id="KW-1185">Reference proteome</keyword>
<proteinExistence type="predicted"/>
<reference evidence="1" key="1">
    <citation type="submission" date="2021-10" db="EMBL/GenBank/DDBJ databases">
        <title>Tropical sea cucumber genome reveals ecological adaptation and Cuvierian tubules defense mechanism.</title>
        <authorList>
            <person name="Chen T."/>
        </authorList>
    </citation>
    <scope>NUCLEOTIDE SEQUENCE</scope>
    <source>
        <strain evidence="1">Nanhai2018</strain>
        <tissue evidence="1">Muscle</tissue>
    </source>
</reference>
<dbReference type="InterPro" id="IPR053259">
    <property type="entry name" value="Golvesin-related_Golgi"/>
</dbReference>
<dbReference type="InterPro" id="IPR027417">
    <property type="entry name" value="P-loop_NTPase"/>
</dbReference>
<protein>
    <recommendedName>
        <fullName evidence="3">Sulfotransferase</fullName>
    </recommendedName>
</protein>
<accession>A0A9Q1CRS1</accession>
<evidence type="ECO:0000313" key="2">
    <source>
        <dbReference type="Proteomes" id="UP001152320"/>
    </source>
</evidence>